<evidence type="ECO:0000256" key="3">
    <source>
        <dbReference type="ARBA" id="ARBA00023004"/>
    </source>
</evidence>
<keyword evidence="4" id="KW-0813">Transport</keyword>
<dbReference type="Proteomes" id="UP001152798">
    <property type="component" value="Chromosome 1"/>
</dbReference>
<feature type="domain" description="Globin" evidence="5">
    <location>
        <begin position="23"/>
        <end position="140"/>
    </location>
</feature>
<dbReference type="GO" id="GO:0046872">
    <property type="term" value="F:metal ion binding"/>
    <property type="evidence" value="ECO:0007669"/>
    <property type="project" value="UniProtKB-KW"/>
</dbReference>
<gene>
    <name evidence="6" type="ORF">NEZAVI_LOCUS1666</name>
</gene>
<comment type="similarity">
    <text evidence="4">Belongs to the globin family.</text>
</comment>
<dbReference type="EMBL" id="OV725077">
    <property type="protein sequence ID" value="CAH1390466.1"/>
    <property type="molecule type" value="Genomic_DNA"/>
</dbReference>
<keyword evidence="7" id="KW-1185">Reference proteome</keyword>
<keyword evidence="4" id="KW-0561">Oxygen transport</keyword>
<keyword evidence="3" id="KW-0408">Iron</keyword>
<accession>A0A9P0H0M5</accession>
<dbReference type="PANTHER" id="PTHR46458">
    <property type="entry name" value="BLR2807 PROTEIN"/>
    <property type="match status" value="1"/>
</dbReference>
<dbReference type="InterPro" id="IPR050532">
    <property type="entry name" value="Globin-like_OT"/>
</dbReference>
<evidence type="ECO:0000256" key="2">
    <source>
        <dbReference type="ARBA" id="ARBA00022723"/>
    </source>
</evidence>
<dbReference type="InterPro" id="IPR012292">
    <property type="entry name" value="Globin/Proto"/>
</dbReference>
<dbReference type="GO" id="GO:0020037">
    <property type="term" value="F:heme binding"/>
    <property type="evidence" value="ECO:0007669"/>
    <property type="project" value="InterPro"/>
</dbReference>
<dbReference type="InterPro" id="IPR000971">
    <property type="entry name" value="Globin"/>
</dbReference>
<sequence>MPSWTDPQRNVVNDGVKIPAKGKCSIHLETEENVNWIFISSPTLAVMKVPFNVLFEEHEELLELFAKLKELRTKEEQASSLELQEHATKVMNTLDEGIKELDDLDTFFTFLTQIGQSHKKIPGFKPDYFWVSKQMYCVIS</sequence>
<name>A0A9P0H0M5_NEZVI</name>
<dbReference type="PROSITE" id="PS01033">
    <property type="entry name" value="GLOBIN"/>
    <property type="match status" value="1"/>
</dbReference>
<evidence type="ECO:0000313" key="6">
    <source>
        <dbReference type="EMBL" id="CAH1390466.1"/>
    </source>
</evidence>
<dbReference type="Gene3D" id="1.10.490.10">
    <property type="entry name" value="Globins"/>
    <property type="match status" value="1"/>
</dbReference>
<dbReference type="Pfam" id="PF00042">
    <property type="entry name" value="Globin"/>
    <property type="match status" value="1"/>
</dbReference>
<protein>
    <recommendedName>
        <fullName evidence="5">Globin domain-containing protein</fullName>
    </recommendedName>
</protein>
<organism evidence="6 7">
    <name type="scientific">Nezara viridula</name>
    <name type="common">Southern green stink bug</name>
    <name type="synonym">Cimex viridulus</name>
    <dbReference type="NCBI Taxonomy" id="85310"/>
    <lineage>
        <taxon>Eukaryota</taxon>
        <taxon>Metazoa</taxon>
        <taxon>Ecdysozoa</taxon>
        <taxon>Arthropoda</taxon>
        <taxon>Hexapoda</taxon>
        <taxon>Insecta</taxon>
        <taxon>Pterygota</taxon>
        <taxon>Neoptera</taxon>
        <taxon>Paraneoptera</taxon>
        <taxon>Hemiptera</taxon>
        <taxon>Heteroptera</taxon>
        <taxon>Panheteroptera</taxon>
        <taxon>Pentatomomorpha</taxon>
        <taxon>Pentatomoidea</taxon>
        <taxon>Pentatomidae</taxon>
        <taxon>Pentatominae</taxon>
        <taxon>Nezara</taxon>
    </lineage>
</organism>
<dbReference type="PANTHER" id="PTHR46458:SF5">
    <property type="entry name" value="GLOBIN FAMILY PROFILE DOMAIN-CONTAINING PROTEIN"/>
    <property type="match status" value="1"/>
</dbReference>
<evidence type="ECO:0000256" key="4">
    <source>
        <dbReference type="RuleBase" id="RU000356"/>
    </source>
</evidence>
<dbReference type="OrthoDB" id="6344802at2759"/>
<keyword evidence="2" id="KW-0479">Metal-binding</keyword>
<dbReference type="SUPFAM" id="SSF46458">
    <property type="entry name" value="Globin-like"/>
    <property type="match status" value="1"/>
</dbReference>
<proteinExistence type="inferred from homology"/>
<dbReference type="InterPro" id="IPR009050">
    <property type="entry name" value="Globin-like_sf"/>
</dbReference>
<dbReference type="GO" id="GO:0005344">
    <property type="term" value="F:oxygen carrier activity"/>
    <property type="evidence" value="ECO:0007669"/>
    <property type="project" value="UniProtKB-KW"/>
</dbReference>
<reference evidence="6" key="1">
    <citation type="submission" date="2022-01" db="EMBL/GenBank/DDBJ databases">
        <authorList>
            <person name="King R."/>
        </authorList>
    </citation>
    <scope>NUCLEOTIDE SEQUENCE</scope>
</reference>
<evidence type="ECO:0000259" key="5">
    <source>
        <dbReference type="PROSITE" id="PS01033"/>
    </source>
</evidence>
<dbReference type="GO" id="GO:0019825">
    <property type="term" value="F:oxygen binding"/>
    <property type="evidence" value="ECO:0007669"/>
    <property type="project" value="InterPro"/>
</dbReference>
<keyword evidence="1 4" id="KW-0349">Heme</keyword>
<evidence type="ECO:0000256" key="1">
    <source>
        <dbReference type="ARBA" id="ARBA00022617"/>
    </source>
</evidence>
<evidence type="ECO:0000313" key="7">
    <source>
        <dbReference type="Proteomes" id="UP001152798"/>
    </source>
</evidence>
<dbReference type="AlphaFoldDB" id="A0A9P0H0M5"/>